<sequence>MCGRIRCTLTLEEVAKEAQMPSENFIDSEKYKPVENMGPGRFGPVLYRLNNDKRDLRAMRWGLIPSFTKPDAKPDHFIMFNARSESLSERPAFHRLLDKKRCILIANGYYEWQHVGKEKQPYYVHRSSPLKFAGLYDEWTKENGEQIQSFTIITSKSTAKMSWLHDRMPVLLSEEHASDWLSKCAYADVKHVLGESTVQDLDVYPVDKKVGSTKHQEPGLANRIHLTRSENMTKFLLPNHQEIEDSENASTKRKENDPKDTLTSQPKKIKSLRSNRLATRGRKPQQTLDNYFQKKEQSG</sequence>
<keyword evidence="3" id="KW-0227">DNA damage</keyword>
<feature type="compositionally biased region" description="Basic and acidic residues" evidence="8">
    <location>
        <begin position="250"/>
        <end position="260"/>
    </location>
</feature>
<proteinExistence type="inferred from homology"/>
<evidence type="ECO:0000313" key="9">
    <source>
        <dbReference type="EMBL" id="CCA21744.1"/>
    </source>
</evidence>
<evidence type="ECO:0000256" key="4">
    <source>
        <dbReference type="ARBA" id="ARBA00022801"/>
    </source>
</evidence>
<evidence type="ECO:0000256" key="2">
    <source>
        <dbReference type="ARBA" id="ARBA00022670"/>
    </source>
</evidence>
<evidence type="ECO:0000256" key="5">
    <source>
        <dbReference type="ARBA" id="ARBA00023124"/>
    </source>
</evidence>
<dbReference type="Gene3D" id="3.90.1680.10">
    <property type="entry name" value="SOS response associated peptidase-like"/>
    <property type="match status" value="1"/>
</dbReference>
<dbReference type="GO" id="GO:0006508">
    <property type="term" value="P:proteolysis"/>
    <property type="evidence" value="ECO:0007669"/>
    <property type="project" value="UniProtKB-KW"/>
</dbReference>
<comment type="similarity">
    <text evidence="1">Belongs to the SOS response-associated peptidase family.</text>
</comment>
<keyword evidence="2" id="KW-0645">Protease</keyword>
<protein>
    <submittedName>
        <fullName evidence="9">DC12 family protein putative</fullName>
    </submittedName>
</protein>
<keyword evidence="5" id="KW-0190">Covalent protein-DNA linkage</keyword>
<evidence type="ECO:0000256" key="1">
    <source>
        <dbReference type="ARBA" id="ARBA00008136"/>
    </source>
</evidence>
<name>F0WKE0_9STRA</name>
<reference evidence="9" key="2">
    <citation type="submission" date="2011-02" db="EMBL/GenBank/DDBJ databases">
        <authorList>
            <person name="MacLean D."/>
        </authorList>
    </citation>
    <scope>NUCLEOTIDE SEQUENCE</scope>
</reference>
<dbReference type="InterPro" id="IPR036590">
    <property type="entry name" value="SRAP-like"/>
</dbReference>
<evidence type="ECO:0000256" key="7">
    <source>
        <dbReference type="ARBA" id="ARBA00023239"/>
    </source>
</evidence>
<dbReference type="EMBL" id="FR824177">
    <property type="protein sequence ID" value="CCA21744.1"/>
    <property type="molecule type" value="Genomic_DNA"/>
</dbReference>
<dbReference type="GO" id="GO:0106300">
    <property type="term" value="P:protein-DNA covalent cross-linking repair"/>
    <property type="evidence" value="ECO:0007669"/>
    <property type="project" value="InterPro"/>
</dbReference>
<evidence type="ECO:0000256" key="3">
    <source>
        <dbReference type="ARBA" id="ARBA00022763"/>
    </source>
</evidence>
<dbReference type="PANTHER" id="PTHR13604">
    <property type="entry name" value="DC12-RELATED"/>
    <property type="match status" value="1"/>
</dbReference>
<dbReference type="GO" id="GO:0003697">
    <property type="term" value="F:single-stranded DNA binding"/>
    <property type="evidence" value="ECO:0007669"/>
    <property type="project" value="InterPro"/>
</dbReference>
<dbReference type="AlphaFoldDB" id="F0WKE0"/>
<dbReference type="Pfam" id="PF02586">
    <property type="entry name" value="SRAP"/>
    <property type="match status" value="1"/>
</dbReference>
<feature type="compositionally biased region" description="Basic residues" evidence="8">
    <location>
        <begin position="267"/>
        <end position="283"/>
    </location>
</feature>
<keyword evidence="4" id="KW-0378">Hydrolase</keyword>
<evidence type="ECO:0000256" key="6">
    <source>
        <dbReference type="ARBA" id="ARBA00023125"/>
    </source>
</evidence>
<evidence type="ECO:0000256" key="8">
    <source>
        <dbReference type="SAM" id="MobiDB-lite"/>
    </source>
</evidence>
<dbReference type="GO" id="GO:0016829">
    <property type="term" value="F:lyase activity"/>
    <property type="evidence" value="ECO:0007669"/>
    <property type="project" value="UniProtKB-KW"/>
</dbReference>
<reference evidence="9" key="1">
    <citation type="journal article" date="2011" name="PLoS Biol.">
        <title>Gene gain and loss during evolution of obligate parasitism in the white rust pathogen of Arabidopsis thaliana.</title>
        <authorList>
            <person name="Kemen E."/>
            <person name="Gardiner A."/>
            <person name="Schultz-Larsen T."/>
            <person name="Kemen A.C."/>
            <person name="Balmuth A.L."/>
            <person name="Robert-Seilaniantz A."/>
            <person name="Bailey K."/>
            <person name="Holub E."/>
            <person name="Studholme D.J."/>
            <person name="Maclean D."/>
            <person name="Jones J.D."/>
        </authorList>
    </citation>
    <scope>NUCLEOTIDE SEQUENCE</scope>
</reference>
<gene>
    <name evidence="9" type="primary">AlNc14C132G6992</name>
    <name evidence="9" type="ORF">ALNC14_078870</name>
</gene>
<accession>F0WKE0</accession>
<feature type="region of interest" description="Disordered" evidence="8">
    <location>
        <begin position="240"/>
        <end position="299"/>
    </location>
</feature>
<organism evidence="9">
    <name type="scientific">Albugo laibachii Nc14</name>
    <dbReference type="NCBI Taxonomy" id="890382"/>
    <lineage>
        <taxon>Eukaryota</taxon>
        <taxon>Sar</taxon>
        <taxon>Stramenopiles</taxon>
        <taxon>Oomycota</taxon>
        <taxon>Peronosporomycetes</taxon>
        <taxon>Albuginales</taxon>
        <taxon>Albuginaceae</taxon>
        <taxon>Albugo</taxon>
    </lineage>
</organism>
<dbReference type="SUPFAM" id="SSF143081">
    <property type="entry name" value="BB1717-like"/>
    <property type="match status" value="1"/>
</dbReference>
<dbReference type="InterPro" id="IPR003738">
    <property type="entry name" value="SRAP"/>
</dbReference>
<dbReference type="GO" id="GO:0008233">
    <property type="term" value="F:peptidase activity"/>
    <property type="evidence" value="ECO:0007669"/>
    <property type="project" value="UniProtKB-KW"/>
</dbReference>
<keyword evidence="7" id="KW-0456">Lyase</keyword>
<dbReference type="PANTHER" id="PTHR13604:SF0">
    <property type="entry name" value="ABASIC SITE PROCESSING PROTEIN HMCES"/>
    <property type="match status" value="1"/>
</dbReference>
<dbReference type="HOGENOM" id="CLU_035990_2_1_1"/>
<keyword evidence="6" id="KW-0238">DNA-binding</keyword>